<evidence type="ECO:0000256" key="1">
    <source>
        <dbReference type="SAM" id="MobiDB-lite"/>
    </source>
</evidence>
<organism evidence="2 3">
    <name type="scientific">Hydnum rufescens UP504</name>
    <dbReference type="NCBI Taxonomy" id="1448309"/>
    <lineage>
        <taxon>Eukaryota</taxon>
        <taxon>Fungi</taxon>
        <taxon>Dikarya</taxon>
        <taxon>Basidiomycota</taxon>
        <taxon>Agaricomycotina</taxon>
        <taxon>Agaricomycetes</taxon>
        <taxon>Cantharellales</taxon>
        <taxon>Hydnaceae</taxon>
        <taxon>Hydnum</taxon>
    </lineage>
</organism>
<dbReference type="AlphaFoldDB" id="A0A9P6AJC0"/>
<dbReference type="Proteomes" id="UP000886523">
    <property type="component" value="Unassembled WGS sequence"/>
</dbReference>
<accession>A0A9P6AJC0</accession>
<feature type="region of interest" description="Disordered" evidence="1">
    <location>
        <begin position="138"/>
        <end position="201"/>
    </location>
</feature>
<proteinExistence type="predicted"/>
<evidence type="ECO:0000313" key="3">
    <source>
        <dbReference type="Proteomes" id="UP000886523"/>
    </source>
</evidence>
<protein>
    <submittedName>
        <fullName evidence="2">Uncharacterized protein</fullName>
    </submittedName>
</protein>
<gene>
    <name evidence="2" type="ORF">BS47DRAFT_1352829</name>
</gene>
<keyword evidence="3" id="KW-1185">Reference proteome</keyword>
<feature type="compositionally biased region" description="Acidic residues" evidence="1">
    <location>
        <begin position="171"/>
        <end position="201"/>
    </location>
</feature>
<name>A0A9P6AJC0_9AGAM</name>
<dbReference type="OrthoDB" id="2351920at2759"/>
<dbReference type="EMBL" id="MU129112">
    <property type="protein sequence ID" value="KAF9506399.1"/>
    <property type="molecule type" value="Genomic_DNA"/>
</dbReference>
<reference evidence="2" key="1">
    <citation type="journal article" date="2020" name="Nat. Commun.">
        <title>Large-scale genome sequencing of mycorrhizal fungi provides insights into the early evolution of symbiotic traits.</title>
        <authorList>
            <person name="Miyauchi S."/>
            <person name="Kiss E."/>
            <person name="Kuo A."/>
            <person name="Drula E."/>
            <person name="Kohler A."/>
            <person name="Sanchez-Garcia M."/>
            <person name="Morin E."/>
            <person name="Andreopoulos B."/>
            <person name="Barry K.W."/>
            <person name="Bonito G."/>
            <person name="Buee M."/>
            <person name="Carver A."/>
            <person name="Chen C."/>
            <person name="Cichocki N."/>
            <person name="Clum A."/>
            <person name="Culley D."/>
            <person name="Crous P.W."/>
            <person name="Fauchery L."/>
            <person name="Girlanda M."/>
            <person name="Hayes R.D."/>
            <person name="Keri Z."/>
            <person name="LaButti K."/>
            <person name="Lipzen A."/>
            <person name="Lombard V."/>
            <person name="Magnuson J."/>
            <person name="Maillard F."/>
            <person name="Murat C."/>
            <person name="Nolan M."/>
            <person name="Ohm R.A."/>
            <person name="Pangilinan J."/>
            <person name="Pereira M.F."/>
            <person name="Perotto S."/>
            <person name="Peter M."/>
            <person name="Pfister S."/>
            <person name="Riley R."/>
            <person name="Sitrit Y."/>
            <person name="Stielow J.B."/>
            <person name="Szollosi G."/>
            <person name="Zifcakova L."/>
            <person name="Stursova M."/>
            <person name="Spatafora J.W."/>
            <person name="Tedersoo L."/>
            <person name="Vaario L.M."/>
            <person name="Yamada A."/>
            <person name="Yan M."/>
            <person name="Wang P."/>
            <person name="Xu J."/>
            <person name="Bruns T."/>
            <person name="Baldrian P."/>
            <person name="Vilgalys R."/>
            <person name="Dunand C."/>
            <person name="Henrissat B."/>
            <person name="Grigoriev I.V."/>
            <person name="Hibbett D."/>
            <person name="Nagy L.G."/>
            <person name="Martin F.M."/>
        </authorList>
    </citation>
    <scope>NUCLEOTIDE SEQUENCE</scope>
    <source>
        <strain evidence="2">UP504</strain>
    </source>
</reference>
<comment type="caution">
    <text evidence="2">The sequence shown here is derived from an EMBL/GenBank/DDBJ whole genome shotgun (WGS) entry which is preliminary data.</text>
</comment>
<evidence type="ECO:0000313" key="2">
    <source>
        <dbReference type="EMBL" id="KAF9506399.1"/>
    </source>
</evidence>
<sequence>MTAEKIASFDFHDEIDFVLEEEADIALDIPEEHLPPDPDDADCLPSQIHTSYPYGNPTKLTHPAALGTYPFGLGHAHLYSQITYSPIGPQNAVSANHPPTSASSVVYSSSLGPLKWDDLALDELLPVDPKKIEAEIAAKARRSATGAAQNGGNGGADPQQQQPPPDPQQPTDDDEEDVSDGEDDDDGEEEPEESTDESGDY</sequence>